<feature type="transmembrane region" description="Helical" evidence="1">
    <location>
        <begin position="12"/>
        <end position="33"/>
    </location>
</feature>
<gene>
    <name evidence="2" type="ORF">CLV40_115100</name>
</gene>
<comment type="caution">
    <text evidence="2">The sequence shown here is derived from an EMBL/GenBank/DDBJ whole genome shotgun (WGS) entry which is preliminary data.</text>
</comment>
<proteinExistence type="predicted"/>
<evidence type="ECO:0000313" key="3">
    <source>
        <dbReference type="Proteomes" id="UP000239203"/>
    </source>
</evidence>
<keyword evidence="3" id="KW-1185">Reference proteome</keyword>
<evidence type="ECO:0000313" key="2">
    <source>
        <dbReference type="EMBL" id="PPK65253.1"/>
    </source>
</evidence>
<dbReference type="Proteomes" id="UP000239203">
    <property type="component" value="Unassembled WGS sequence"/>
</dbReference>
<evidence type="ECO:0000256" key="1">
    <source>
        <dbReference type="SAM" id="Phobius"/>
    </source>
</evidence>
<keyword evidence="1" id="KW-1133">Transmembrane helix</keyword>
<dbReference type="EMBL" id="PTIX01000015">
    <property type="protein sequence ID" value="PPK65253.1"/>
    <property type="molecule type" value="Genomic_DNA"/>
</dbReference>
<protein>
    <submittedName>
        <fullName evidence="2">Uncharacterized protein</fullName>
    </submittedName>
</protein>
<keyword evidence="1" id="KW-0812">Transmembrane</keyword>
<dbReference type="AlphaFoldDB" id="A0A2S6GJ89"/>
<sequence length="43" mass="4721">MRAQYEGPWVAWNIVRTILSTLAVVCLVAAVAARARIRAPRAV</sequence>
<reference evidence="2 3" key="1">
    <citation type="submission" date="2018-02" db="EMBL/GenBank/DDBJ databases">
        <title>Genomic Encyclopedia of Archaeal and Bacterial Type Strains, Phase II (KMG-II): from individual species to whole genera.</title>
        <authorList>
            <person name="Goeker M."/>
        </authorList>
    </citation>
    <scope>NUCLEOTIDE SEQUENCE [LARGE SCALE GENOMIC DNA]</scope>
    <source>
        <strain evidence="2 3">YU 961-1</strain>
    </source>
</reference>
<name>A0A2S6GJ89_9PSEU</name>
<keyword evidence="1" id="KW-0472">Membrane</keyword>
<organism evidence="2 3">
    <name type="scientific">Actinokineospora auranticolor</name>
    <dbReference type="NCBI Taxonomy" id="155976"/>
    <lineage>
        <taxon>Bacteria</taxon>
        <taxon>Bacillati</taxon>
        <taxon>Actinomycetota</taxon>
        <taxon>Actinomycetes</taxon>
        <taxon>Pseudonocardiales</taxon>
        <taxon>Pseudonocardiaceae</taxon>
        <taxon>Actinokineospora</taxon>
    </lineage>
</organism>
<accession>A0A2S6GJ89</accession>